<feature type="region of interest" description="Uridylyltransferase" evidence="7">
    <location>
        <begin position="1"/>
        <end position="322"/>
    </location>
</feature>
<dbReference type="PANTHER" id="PTHR47320">
    <property type="entry name" value="BIFUNCTIONAL URIDYLYLTRANSFERASE/URIDYLYL-REMOVING ENZYME"/>
    <property type="match status" value="1"/>
</dbReference>
<keyword evidence="11" id="KW-1185">Reference proteome</keyword>
<keyword evidence="1 7" id="KW-0808">Transferase</keyword>
<evidence type="ECO:0000256" key="3">
    <source>
        <dbReference type="ARBA" id="ARBA00022737"/>
    </source>
</evidence>
<dbReference type="PANTHER" id="PTHR47320:SF1">
    <property type="entry name" value="BIFUNCTIONAL URIDYLYLTRANSFERASE_URIDYLYL-REMOVING ENZYME"/>
    <property type="match status" value="1"/>
</dbReference>
<evidence type="ECO:0000256" key="5">
    <source>
        <dbReference type="ARBA" id="ARBA00022842"/>
    </source>
</evidence>
<dbReference type="OrthoDB" id="9758038at2"/>
<dbReference type="AlphaFoldDB" id="C3X7K4"/>
<feature type="domain" description="ACT" evidence="8">
    <location>
        <begin position="787"/>
        <end position="856"/>
    </location>
</feature>
<evidence type="ECO:0000259" key="9">
    <source>
        <dbReference type="PROSITE" id="PS51831"/>
    </source>
</evidence>
<dbReference type="EC" id="2.7.7.59" evidence="7"/>
<dbReference type="Gene3D" id="3.30.70.260">
    <property type="match status" value="1"/>
</dbReference>
<evidence type="ECO:0000313" key="11">
    <source>
        <dbReference type="Proteomes" id="UP000005089"/>
    </source>
</evidence>
<dbReference type="GeneID" id="77135896"/>
<dbReference type="CDD" id="cd00077">
    <property type="entry name" value="HDc"/>
    <property type="match status" value="1"/>
</dbReference>
<dbReference type="InterPro" id="IPR043519">
    <property type="entry name" value="NT_sf"/>
</dbReference>
<proteinExistence type="inferred from homology"/>
<dbReference type="HAMAP" id="MF_00277">
    <property type="entry name" value="PII_uridylyl_transf"/>
    <property type="match status" value="1"/>
</dbReference>
<keyword evidence="6 7" id="KW-0511">Multifunctional enzyme</keyword>
<reference evidence="10 11" key="1">
    <citation type="submission" date="2009-02" db="EMBL/GenBank/DDBJ databases">
        <title>The Genome Sequence of Oxalobacter formigenes OXCC13.</title>
        <authorList>
            <consortium name="The Broad Institute Genome Sequencing Platform"/>
            <person name="Ward D."/>
            <person name="Young S.K."/>
            <person name="Kodira C.D."/>
            <person name="Zeng Q."/>
            <person name="Koehrsen M."/>
            <person name="Alvarado L."/>
            <person name="Berlin A."/>
            <person name="Borenstein D."/>
            <person name="Chen Z."/>
            <person name="Engels R."/>
            <person name="Freedman E."/>
            <person name="Gellesch M."/>
            <person name="Goldberg J."/>
            <person name="Griggs A."/>
            <person name="Gujja S."/>
            <person name="Heiman D."/>
            <person name="Hepburn T."/>
            <person name="Howarth C."/>
            <person name="Jen D."/>
            <person name="Larson L."/>
            <person name="Lewis B."/>
            <person name="Mehta T."/>
            <person name="Park D."/>
            <person name="Pearson M."/>
            <person name="Roberts A."/>
            <person name="Saif S."/>
            <person name="Shea T."/>
            <person name="Shenoy N."/>
            <person name="Sisk P."/>
            <person name="Stolte C."/>
            <person name="Sykes S."/>
            <person name="Walk T."/>
            <person name="White J."/>
            <person name="Yandava C."/>
            <person name="Allison M.J."/>
            <person name="Lander E."/>
            <person name="Nusbaum C."/>
            <person name="Galagan J."/>
            <person name="Birren B."/>
        </authorList>
    </citation>
    <scope>NUCLEOTIDE SEQUENCE [LARGE SCALE GENOMIC DNA]</scope>
    <source>
        <strain evidence="10 11">OXCC13</strain>
    </source>
</reference>
<dbReference type="PROSITE" id="PS51671">
    <property type="entry name" value="ACT"/>
    <property type="match status" value="2"/>
</dbReference>
<comment type="catalytic activity">
    <reaction evidence="7">
        <text>[protein-PII]-uridylyl-L-tyrosine + H2O = [protein-PII]-L-tyrosine + UMP + H(+)</text>
        <dbReference type="Rhea" id="RHEA:48600"/>
        <dbReference type="Rhea" id="RHEA-COMP:12147"/>
        <dbReference type="Rhea" id="RHEA-COMP:12148"/>
        <dbReference type="ChEBI" id="CHEBI:15377"/>
        <dbReference type="ChEBI" id="CHEBI:15378"/>
        <dbReference type="ChEBI" id="CHEBI:46858"/>
        <dbReference type="ChEBI" id="CHEBI:57865"/>
        <dbReference type="ChEBI" id="CHEBI:90602"/>
    </reaction>
</comment>
<dbReference type="RefSeq" id="WP_005879511.1">
    <property type="nucleotide sequence ID" value="NZ_CP019430.1"/>
</dbReference>
<dbReference type="Proteomes" id="UP000005089">
    <property type="component" value="Unassembled WGS sequence"/>
</dbReference>
<dbReference type="SUPFAM" id="SSF109604">
    <property type="entry name" value="HD-domain/PDEase-like"/>
    <property type="match status" value="1"/>
</dbReference>
<dbReference type="Pfam" id="PF01909">
    <property type="entry name" value="NTP_transf_2"/>
    <property type="match status" value="1"/>
</dbReference>
<dbReference type="Gene3D" id="1.10.3090.10">
    <property type="entry name" value="cca-adding enzyme, domain 2"/>
    <property type="match status" value="1"/>
</dbReference>
<dbReference type="InterPro" id="IPR010043">
    <property type="entry name" value="UTase/UR"/>
</dbReference>
<comment type="caution">
    <text evidence="7">Lacks conserved residue(s) required for the propagation of feature annotation.</text>
</comment>
<dbReference type="EC" id="3.1.4.-" evidence="7"/>
<comment type="domain">
    <text evidence="7">Has four distinct domains: an N-terminal nucleotidyltransferase (NT) domain responsible for UTase activity, a central HD domain that encodes UR activity, and two C-terminal ACT domains that seem to have a role in glutamine sensing.</text>
</comment>
<dbReference type="NCBIfam" id="TIGR01693">
    <property type="entry name" value="UTase_glnD"/>
    <property type="match status" value="1"/>
</dbReference>
<evidence type="ECO:0000256" key="1">
    <source>
        <dbReference type="ARBA" id="ARBA00022679"/>
    </source>
</evidence>
<dbReference type="InterPro" id="IPR002912">
    <property type="entry name" value="ACT_dom"/>
</dbReference>
<dbReference type="GO" id="GO:0008773">
    <property type="term" value="F:[protein-PII] uridylyltransferase activity"/>
    <property type="evidence" value="ECO:0007669"/>
    <property type="project" value="UniProtKB-UniRule"/>
</dbReference>
<dbReference type="NCBIfam" id="NF002837">
    <property type="entry name" value="PRK03059.1"/>
    <property type="match status" value="1"/>
</dbReference>
<comment type="function">
    <text evidence="7">Modifies, by uridylylation and deuridylylation, the PII regulatory proteins (GlnB and homologs), in response to the nitrogen status of the cell that GlnD senses through the glutamine level. Under low glutamine levels, catalyzes the conversion of the PII proteins and UTP to PII-UMP and PPi, while under higher glutamine levels, GlnD hydrolyzes PII-UMP to PII and UMP (deuridylylation). Thus, controls uridylylation state and activity of the PII proteins, and plays an important role in the regulation of nitrogen metabolism.</text>
</comment>
<dbReference type="HOGENOM" id="CLU_012833_0_0_4"/>
<dbReference type="PIRSF" id="PIRSF006288">
    <property type="entry name" value="PII_uridyltransf"/>
    <property type="match status" value="1"/>
</dbReference>
<feature type="domain" description="ACT" evidence="8">
    <location>
        <begin position="679"/>
        <end position="759"/>
    </location>
</feature>
<keyword evidence="5 7" id="KW-0460">Magnesium</keyword>
<dbReference type="CDD" id="cd04900">
    <property type="entry name" value="ACT_UUR-like_1"/>
    <property type="match status" value="1"/>
</dbReference>
<evidence type="ECO:0000256" key="2">
    <source>
        <dbReference type="ARBA" id="ARBA00022695"/>
    </source>
</evidence>
<evidence type="ECO:0000256" key="4">
    <source>
        <dbReference type="ARBA" id="ARBA00022801"/>
    </source>
</evidence>
<dbReference type="SMART" id="SM00471">
    <property type="entry name" value="HDc"/>
    <property type="match status" value="1"/>
</dbReference>
<dbReference type="eggNOG" id="COG2844">
    <property type="taxonomic scope" value="Bacteria"/>
</dbReference>
<gene>
    <name evidence="7 10" type="primary">glnD</name>
    <name evidence="10" type="ORF">OFBG_00208</name>
</gene>
<dbReference type="EMBL" id="GG658170">
    <property type="protein sequence ID" value="EEO29180.1"/>
    <property type="molecule type" value="Genomic_DNA"/>
</dbReference>
<comment type="similarity">
    <text evidence="7">Belongs to the GlnD family.</text>
</comment>
<dbReference type="GO" id="GO:0008081">
    <property type="term" value="F:phosphoric diester hydrolase activity"/>
    <property type="evidence" value="ECO:0007669"/>
    <property type="project" value="UniProtKB-UniRule"/>
</dbReference>
<evidence type="ECO:0000259" key="8">
    <source>
        <dbReference type="PROSITE" id="PS51671"/>
    </source>
</evidence>
<comment type="activity regulation">
    <text evidence="7">Uridylyltransferase (UTase) activity is inhibited by glutamine, while glutamine activates uridylyl-removing (UR) activity.</text>
</comment>
<dbReference type="CDD" id="cd04899">
    <property type="entry name" value="ACT_ACR-UUR-like_2"/>
    <property type="match status" value="1"/>
</dbReference>
<organism evidence="10 11">
    <name type="scientific">Oxalobacter formigenes OXCC13</name>
    <dbReference type="NCBI Taxonomy" id="556269"/>
    <lineage>
        <taxon>Bacteria</taxon>
        <taxon>Pseudomonadati</taxon>
        <taxon>Pseudomonadota</taxon>
        <taxon>Betaproteobacteria</taxon>
        <taxon>Burkholderiales</taxon>
        <taxon>Oxalobacteraceae</taxon>
        <taxon>Oxalobacter</taxon>
    </lineage>
</organism>
<protein>
    <recommendedName>
        <fullName evidence="7">Bifunctional uridylyltransferase/uridylyl-removing enzyme</fullName>
        <shortName evidence="7">UTase/UR</shortName>
    </recommendedName>
    <alternativeName>
        <fullName evidence="7">Bifunctional [protein-PII] modification enzyme</fullName>
    </alternativeName>
    <alternativeName>
        <fullName evidence="7">Bifunctional nitrogen sensor protein</fullName>
    </alternativeName>
    <domain>
        <recommendedName>
            <fullName evidence="7">[Protein-PII] uridylyltransferase</fullName>
            <shortName evidence="7">PII uridylyltransferase</shortName>
            <shortName evidence="7">UTase</shortName>
            <ecNumber evidence="7">2.7.7.59</ecNumber>
        </recommendedName>
    </domain>
    <domain>
        <recommendedName>
            <fullName evidence="7">[Protein-PII]-UMP uridylyl-removing enzyme</fullName>
            <shortName evidence="7">UR</shortName>
            <ecNumber evidence="7">3.1.4.-</ecNumber>
        </recommendedName>
    </domain>
</protein>
<name>C3X7K4_OXAFO</name>
<dbReference type="STRING" id="847.BRW83_2070"/>
<sequence length="856" mass="98718">MPNRLDVSLKKRLTQLRESAIADYREHPLPQQLLKTLCKNVDQVLGEAWKNLDLPNGSVLIAVGGYGRGELYPYSDVDVLILLEESPDQALQAKLESLIQLFWTLGLTIGHSVRTIDECLEESANDITVQTSLLEARYITGNRKLFQLMRERYNAQMNPSAFFIAKMLETRQRHVKFGDTPYSLEPNCKESPGGLRDLQVILWTAKAAKLGHSWNQLARRGLLTPSEAQQLKKTEEAFKDIRIRLHIQTQRCEDKLLFDVQIPVAKTFDFRENGQPLDSRRASEHMMQQYYRAAHTVVQLNMILLQNMRAWLFPKPYQANKINERFNDVNGLIDIVDDDVFVNHPSALLEVFLLLSDSTDLKNMTARTLRNLWHARIHIDDKFRSDPANRRIFLQIMQSPRFVARALQHMNELGILGRYLPNFGKIVGQMQHDLFHQYTVDQHILTVVSNVHRFSLTEYAHENPLCSQLMAGFSKPWLLYIAALFHDIAKGRGGDHSILGMEDAREFCEQHGLSEEDTELVVFLVKEHLTLSQVAQKKDLSDPETIRHFADIVRDERHLMALFLLTVADIRGTNPQIWNAWKSKLMEDLFHLTLRVLGGEDISVDHELKIRQKEAQTTLRLYGLPEHAEDEFWKQLDIVYFLRHDASDIAWQTRTLYYRSNAAEPVIKCRLSPIGEGLQVTVYTLDRPDLFALICSYFARKNFSILDAKIHTTNHDYALDTFLVTKQGFEKNYRDIITLVEHELMELLRTTAPLPPPLQTRLSRKSRSFPIAPTLDLRPDASGKNFVLSVTANDRPGLLYAIALVFSRYKVNLHTAKIMTLGERIEDVFLIDSEMLQHPRIQIQFETDMIDVLRVN</sequence>
<evidence type="ECO:0000256" key="7">
    <source>
        <dbReference type="HAMAP-Rule" id="MF_00277"/>
    </source>
</evidence>
<dbReference type="InterPro" id="IPR002934">
    <property type="entry name" value="Polymerase_NTP_transf_dom"/>
</dbReference>
<comment type="catalytic activity">
    <reaction evidence="7">
        <text>[protein-PII]-L-tyrosine + UTP = [protein-PII]-uridylyl-L-tyrosine + diphosphate</text>
        <dbReference type="Rhea" id="RHEA:13673"/>
        <dbReference type="Rhea" id="RHEA-COMP:12147"/>
        <dbReference type="Rhea" id="RHEA-COMP:12148"/>
        <dbReference type="ChEBI" id="CHEBI:33019"/>
        <dbReference type="ChEBI" id="CHEBI:46398"/>
        <dbReference type="ChEBI" id="CHEBI:46858"/>
        <dbReference type="ChEBI" id="CHEBI:90602"/>
        <dbReference type="EC" id="2.7.7.59"/>
    </reaction>
</comment>
<dbReference type="PROSITE" id="PS51831">
    <property type="entry name" value="HD"/>
    <property type="match status" value="1"/>
</dbReference>
<dbReference type="InterPro" id="IPR013546">
    <property type="entry name" value="PII_UdlTrfase/GS_AdlTrfase"/>
</dbReference>
<dbReference type="Pfam" id="PF08335">
    <property type="entry name" value="GlnD_UR_UTase"/>
    <property type="match status" value="1"/>
</dbReference>
<evidence type="ECO:0000256" key="6">
    <source>
        <dbReference type="ARBA" id="ARBA00023268"/>
    </source>
</evidence>
<dbReference type="GO" id="GO:0006808">
    <property type="term" value="P:regulation of nitrogen utilization"/>
    <property type="evidence" value="ECO:0007669"/>
    <property type="project" value="UniProtKB-UniRule"/>
</dbReference>
<keyword evidence="3" id="KW-0677">Repeat</keyword>
<dbReference type="InterPro" id="IPR006674">
    <property type="entry name" value="HD_domain"/>
</dbReference>
<dbReference type="InterPro" id="IPR003607">
    <property type="entry name" value="HD/PDEase_dom"/>
</dbReference>
<dbReference type="Pfam" id="PF01966">
    <property type="entry name" value="HD"/>
    <property type="match status" value="1"/>
</dbReference>
<dbReference type="SUPFAM" id="SSF81301">
    <property type="entry name" value="Nucleotidyltransferase"/>
    <property type="match status" value="1"/>
</dbReference>
<feature type="domain" description="HD" evidence="9">
    <location>
        <begin position="440"/>
        <end position="562"/>
    </location>
</feature>
<comment type="cofactor">
    <cofactor evidence="7">
        <name>Mg(2+)</name>
        <dbReference type="ChEBI" id="CHEBI:18420"/>
    </cofactor>
</comment>
<dbReference type="CDD" id="cd05401">
    <property type="entry name" value="NT_GlnE_GlnD_like"/>
    <property type="match status" value="1"/>
</dbReference>
<evidence type="ECO:0000313" key="10">
    <source>
        <dbReference type="EMBL" id="EEO29180.1"/>
    </source>
</evidence>
<dbReference type="SUPFAM" id="SSF55021">
    <property type="entry name" value="ACT-like"/>
    <property type="match status" value="2"/>
</dbReference>
<dbReference type="InterPro" id="IPR045865">
    <property type="entry name" value="ACT-like_dom_sf"/>
</dbReference>
<keyword evidence="4 7" id="KW-0378">Hydrolase</keyword>
<keyword evidence="2 7" id="KW-0548">Nucleotidyltransferase</keyword>
<accession>C3X7K4</accession>